<accession>A0A6J6X525</accession>
<dbReference type="AlphaFoldDB" id="A0A6J6X525"/>
<reference evidence="1" key="1">
    <citation type="submission" date="2020-05" db="EMBL/GenBank/DDBJ databases">
        <authorList>
            <person name="Chiriac C."/>
            <person name="Salcher M."/>
            <person name="Ghai R."/>
            <person name="Kavagutti S V."/>
        </authorList>
    </citation>
    <scope>NUCLEOTIDE SEQUENCE</scope>
</reference>
<gene>
    <name evidence="1" type="ORF">UFOPK2992_00372</name>
</gene>
<proteinExistence type="predicted"/>
<evidence type="ECO:0000313" key="1">
    <source>
        <dbReference type="EMBL" id="CAB4790308.1"/>
    </source>
</evidence>
<name>A0A6J6X525_9ZZZZ</name>
<dbReference type="EMBL" id="CAFAAI010000041">
    <property type="protein sequence ID" value="CAB4790308.1"/>
    <property type="molecule type" value="Genomic_DNA"/>
</dbReference>
<protein>
    <submittedName>
        <fullName evidence="1">Unannotated protein</fullName>
    </submittedName>
</protein>
<sequence>MFIRGVINGKTQKLAYRDAYPADRSTDRNICTTANRLLHSPKIKAFVQGINSTAAELLVDESKATRQFVFRELFALSKQAKQERHKIKALELLGKSCGAFKPVDRGAVPAPSEQNLKDALAERLRLMREVGQ</sequence>
<organism evidence="1">
    <name type="scientific">freshwater metagenome</name>
    <dbReference type="NCBI Taxonomy" id="449393"/>
    <lineage>
        <taxon>unclassified sequences</taxon>
        <taxon>metagenomes</taxon>
        <taxon>ecological metagenomes</taxon>
    </lineage>
</organism>